<evidence type="ECO:0000259" key="9">
    <source>
        <dbReference type="PROSITE" id="PS01124"/>
    </source>
</evidence>
<keyword evidence="12" id="KW-1185">Reference proteome</keyword>
<reference evidence="11 12" key="1">
    <citation type="submission" date="2018-12" db="EMBL/GenBank/DDBJ databases">
        <authorList>
            <person name="Sun L."/>
            <person name="Chen Z."/>
        </authorList>
    </citation>
    <scope>NUCLEOTIDE SEQUENCE [LARGE SCALE GENOMIC DNA]</scope>
    <source>
        <strain evidence="11 12">DSM 15890</strain>
    </source>
</reference>
<keyword evidence="7" id="KW-0804">Transcription</keyword>
<evidence type="ECO:0000256" key="4">
    <source>
        <dbReference type="ARBA" id="ARBA00023012"/>
    </source>
</evidence>
<dbReference type="Proteomes" id="UP000279446">
    <property type="component" value="Unassembled WGS sequence"/>
</dbReference>
<accession>A0A433XUD8</accession>
<dbReference type="PROSITE" id="PS01124">
    <property type="entry name" value="HTH_ARAC_FAMILY_2"/>
    <property type="match status" value="1"/>
</dbReference>
<dbReference type="SMART" id="SM00342">
    <property type="entry name" value="HTH_ARAC"/>
    <property type="match status" value="1"/>
</dbReference>
<dbReference type="PANTHER" id="PTHR42713">
    <property type="entry name" value="HISTIDINE KINASE-RELATED"/>
    <property type="match status" value="1"/>
</dbReference>
<dbReference type="InterPro" id="IPR051552">
    <property type="entry name" value="HptR"/>
</dbReference>
<keyword evidence="4" id="KW-0902">Two-component regulatory system</keyword>
<evidence type="ECO:0000313" key="11">
    <source>
        <dbReference type="EMBL" id="RUT37895.1"/>
    </source>
</evidence>
<comment type="caution">
    <text evidence="11">The sequence shown here is derived from an EMBL/GenBank/DDBJ whole genome shotgun (WGS) entry which is preliminary data.</text>
</comment>
<dbReference type="InterPro" id="IPR011006">
    <property type="entry name" value="CheY-like_superfamily"/>
</dbReference>
<sequence>MKRVFFVDDEPLIAQGLNSITDWGQFGIEVAGSANDGELALEQLIKLGSVDLLITDIMMPNMNGLELIRRVKGIHPRTKFIVLSGYEEFHYVKTGITLGIENYILKPINIEELESTIKHICGDWEREQVNRFRQEEEWAVLRSNVLQRWVNSEIEIQEFKQRAQLLGIPLNYKYYKTVVIRVISEDKPISQLYRMNGLASECELAAQELLGSNYGVICFPNTNEDIVILYTFMEEEHLSHISRSIQAMAEQIYSLVGLPVWSSEGDVSHGLAGIQASFKLAQSKFQQCLISGGQSVEYDREGGVEIELSPAPVCDQETFSRILIEGDIEAVQRFIDSLLSGTLHSERFLRQSFVNVAIELMMMAKELEKHPDYSEMLGPLLRINTMIGVRQHVLSVVLRSIERRQERKQEYSPHVSFVMEQIRGHHKEELSLKTLSQRLELHPNYLGQLFQQEVGSSFSDYLNQYRIEKATQLLLHTEQKTAEIAALVGYIDTSYFFRQFKKYAGVSPTELRNMYSR</sequence>
<dbReference type="Pfam" id="PF12833">
    <property type="entry name" value="HTH_18"/>
    <property type="match status" value="1"/>
</dbReference>
<keyword evidence="3 8" id="KW-0597">Phosphoprotein</keyword>
<comment type="subcellular location">
    <subcellularLocation>
        <location evidence="1">Cytoplasm</location>
    </subcellularLocation>
</comment>
<feature type="modified residue" description="4-aspartylphosphate" evidence="8">
    <location>
        <position position="56"/>
    </location>
</feature>
<dbReference type="EMBL" id="RZNY01000066">
    <property type="protein sequence ID" value="RUT37895.1"/>
    <property type="molecule type" value="Genomic_DNA"/>
</dbReference>
<dbReference type="PANTHER" id="PTHR42713:SF3">
    <property type="entry name" value="TRANSCRIPTIONAL REGULATORY PROTEIN HPTR"/>
    <property type="match status" value="1"/>
</dbReference>
<dbReference type="GO" id="GO:0005737">
    <property type="term" value="C:cytoplasm"/>
    <property type="evidence" value="ECO:0007669"/>
    <property type="project" value="UniProtKB-SubCell"/>
</dbReference>
<organism evidence="11 12">
    <name type="scientific">Paenibacillus anaericanus</name>
    <dbReference type="NCBI Taxonomy" id="170367"/>
    <lineage>
        <taxon>Bacteria</taxon>
        <taxon>Bacillati</taxon>
        <taxon>Bacillota</taxon>
        <taxon>Bacilli</taxon>
        <taxon>Bacillales</taxon>
        <taxon>Paenibacillaceae</taxon>
        <taxon>Paenibacillus</taxon>
    </lineage>
</organism>
<keyword evidence="2" id="KW-0963">Cytoplasm</keyword>
<evidence type="ECO:0000256" key="3">
    <source>
        <dbReference type="ARBA" id="ARBA00022553"/>
    </source>
</evidence>
<gene>
    <name evidence="11" type="ORF">EJP82_27580</name>
</gene>
<dbReference type="GO" id="GO:0043565">
    <property type="term" value="F:sequence-specific DNA binding"/>
    <property type="evidence" value="ECO:0007669"/>
    <property type="project" value="InterPro"/>
</dbReference>
<evidence type="ECO:0000256" key="2">
    <source>
        <dbReference type="ARBA" id="ARBA00022490"/>
    </source>
</evidence>
<dbReference type="Pfam" id="PF00072">
    <property type="entry name" value="Response_reg"/>
    <property type="match status" value="1"/>
</dbReference>
<evidence type="ECO:0000256" key="8">
    <source>
        <dbReference type="PROSITE-ProRule" id="PRU00169"/>
    </source>
</evidence>
<feature type="domain" description="HTH araC/xylS-type" evidence="9">
    <location>
        <begin position="416"/>
        <end position="514"/>
    </location>
</feature>
<dbReference type="SUPFAM" id="SSF52172">
    <property type="entry name" value="CheY-like"/>
    <property type="match status" value="1"/>
</dbReference>
<dbReference type="InterPro" id="IPR018060">
    <property type="entry name" value="HTH_AraC"/>
</dbReference>
<dbReference type="AlphaFoldDB" id="A0A433XUD8"/>
<dbReference type="InterPro" id="IPR009057">
    <property type="entry name" value="Homeodomain-like_sf"/>
</dbReference>
<dbReference type="CDD" id="cd17536">
    <property type="entry name" value="REC_YesN-like"/>
    <property type="match status" value="1"/>
</dbReference>
<dbReference type="GO" id="GO:0000160">
    <property type="term" value="P:phosphorelay signal transduction system"/>
    <property type="evidence" value="ECO:0007669"/>
    <property type="project" value="UniProtKB-KW"/>
</dbReference>
<evidence type="ECO:0000256" key="7">
    <source>
        <dbReference type="ARBA" id="ARBA00023163"/>
    </source>
</evidence>
<dbReference type="Gene3D" id="3.40.50.2300">
    <property type="match status" value="1"/>
</dbReference>
<evidence type="ECO:0000256" key="1">
    <source>
        <dbReference type="ARBA" id="ARBA00004496"/>
    </source>
</evidence>
<protein>
    <submittedName>
        <fullName evidence="11">Response regulator transcription factor</fullName>
    </submittedName>
</protein>
<proteinExistence type="predicted"/>
<dbReference type="GO" id="GO:0003700">
    <property type="term" value="F:DNA-binding transcription factor activity"/>
    <property type="evidence" value="ECO:0007669"/>
    <property type="project" value="InterPro"/>
</dbReference>
<keyword evidence="5" id="KW-0805">Transcription regulation</keyword>
<dbReference type="OrthoDB" id="342399at2"/>
<evidence type="ECO:0000259" key="10">
    <source>
        <dbReference type="PROSITE" id="PS50110"/>
    </source>
</evidence>
<feature type="domain" description="Response regulatory" evidence="10">
    <location>
        <begin position="3"/>
        <end position="121"/>
    </location>
</feature>
<evidence type="ECO:0000256" key="5">
    <source>
        <dbReference type="ARBA" id="ARBA00023015"/>
    </source>
</evidence>
<dbReference type="SUPFAM" id="SSF46689">
    <property type="entry name" value="Homeodomain-like"/>
    <property type="match status" value="1"/>
</dbReference>
<keyword evidence="6" id="KW-0238">DNA-binding</keyword>
<dbReference type="InterPro" id="IPR001789">
    <property type="entry name" value="Sig_transdc_resp-reg_receiver"/>
</dbReference>
<evidence type="ECO:0000256" key="6">
    <source>
        <dbReference type="ARBA" id="ARBA00023125"/>
    </source>
</evidence>
<dbReference type="RefSeq" id="WP_127195270.1">
    <property type="nucleotide sequence ID" value="NZ_RZNY01000066.1"/>
</dbReference>
<dbReference type="Gene3D" id="1.10.10.60">
    <property type="entry name" value="Homeodomain-like"/>
    <property type="match status" value="2"/>
</dbReference>
<name>A0A433XUD8_9BACL</name>
<dbReference type="SMART" id="SM00448">
    <property type="entry name" value="REC"/>
    <property type="match status" value="1"/>
</dbReference>
<dbReference type="PROSITE" id="PS50110">
    <property type="entry name" value="RESPONSE_REGULATORY"/>
    <property type="match status" value="1"/>
</dbReference>
<evidence type="ECO:0000313" key="12">
    <source>
        <dbReference type="Proteomes" id="UP000279446"/>
    </source>
</evidence>